<feature type="compositionally biased region" description="Polar residues" evidence="6">
    <location>
        <begin position="1"/>
        <end position="12"/>
    </location>
</feature>
<dbReference type="OrthoDB" id="498406at2759"/>
<keyword evidence="10" id="KW-1185">Reference proteome</keyword>
<keyword evidence="3" id="KW-0378">Hydrolase</keyword>
<name>K8EQZ9_9CHLO</name>
<dbReference type="Gene3D" id="3.40.50.300">
    <property type="entry name" value="P-loop containing nucleotide triphosphate hydrolases"/>
    <property type="match status" value="2"/>
</dbReference>
<evidence type="ECO:0000256" key="4">
    <source>
        <dbReference type="ARBA" id="ARBA00022806"/>
    </source>
</evidence>
<feature type="compositionally biased region" description="Low complexity" evidence="6">
    <location>
        <begin position="898"/>
        <end position="910"/>
    </location>
</feature>
<dbReference type="EMBL" id="FO082262">
    <property type="protein sequence ID" value="CCO20446.1"/>
    <property type="molecule type" value="Genomic_DNA"/>
</dbReference>
<feature type="domain" description="DNA2/NAM7 helicase helicase" evidence="7">
    <location>
        <begin position="1140"/>
        <end position="1183"/>
    </location>
</feature>
<feature type="compositionally biased region" description="Basic and acidic residues" evidence="6">
    <location>
        <begin position="13"/>
        <end position="24"/>
    </location>
</feature>
<dbReference type="PANTHER" id="PTHR43788:SF8">
    <property type="entry name" value="DNA-BINDING PROTEIN SMUBP-2"/>
    <property type="match status" value="1"/>
</dbReference>
<evidence type="ECO:0000256" key="5">
    <source>
        <dbReference type="ARBA" id="ARBA00022840"/>
    </source>
</evidence>
<dbReference type="PANTHER" id="PTHR43788">
    <property type="entry name" value="DNA2/NAM7 HELICASE FAMILY MEMBER"/>
    <property type="match status" value="1"/>
</dbReference>
<dbReference type="GO" id="GO:0016787">
    <property type="term" value="F:hydrolase activity"/>
    <property type="evidence" value="ECO:0007669"/>
    <property type="project" value="UniProtKB-KW"/>
</dbReference>
<dbReference type="RefSeq" id="XP_007508342.1">
    <property type="nucleotide sequence ID" value="XM_007508280.1"/>
</dbReference>
<feature type="compositionally biased region" description="Low complexity" evidence="6">
    <location>
        <begin position="131"/>
        <end position="167"/>
    </location>
</feature>
<feature type="domain" description="DNA2/NAM7 helicase helicase" evidence="7">
    <location>
        <begin position="970"/>
        <end position="1047"/>
    </location>
</feature>
<feature type="compositionally biased region" description="Acidic residues" evidence="6">
    <location>
        <begin position="364"/>
        <end position="375"/>
    </location>
</feature>
<evidence type="ECO:0000313" key="9">
    <source>
        <dbReference type="EMBL" id="CCO20446.1"/>
    </source>
</evidence>
<feature type="region of interest" description="Disordered" evidence="6">
    <location>
        <begin position="1"/>
        <end position="172"/>
    </location>
</feature>
<dbReference type="GO" id="GO:0043139">
    <property type="term" value="F:5'-3' DNA helicase activity"/>
    <property type="evidence" value="ECO:0007669"/>
    <property type="project" value="TreeGrafter"/>
</dbReference>
<dbReference type="InterPro" id="IPR027417">
    <property type="entry name" value="P-loop_NTPase"/>
</dbReference>
<dbReference type="Pfam" id="PF13086">
    <property type="entry name" value="AAA_11"/>
    <property type="match status" value="2"/>
</dbReference>
<feature type="region of interest" description="Disordered" evidence="6">
    <location>
        <begin position="345"/>
        <end position="399"/>
    </location>
</feature>
<evidence type="ECO:0000256" key="6">
    <source>
        <dbReference type="SAM" id="MobiDB-lite"/>
    </source>
</evidence>
<feature type="compositionally biased region" description="Polar residues" evidence="6">
    <location>
        <begin position="487"/>
        <end position="497"/>
    </location>
</feature>
<sequence>MKNHRYASSSPQTKDDNNKVEKKKNAFMQHLLHHDAETSENITTKTRTRERGWIDDKTRKEHQHQHQLSQSAPSNAEKKHPFPPGTSAQVPKPRHNAAFRSGEEVFREKKPRNPEGLRRERAERRREQQRDQSSSVTTTASQSSSWKTTPTKVKTETIRTTTFTTTSEEGDTTNVDLGAEWQDILNQHAPLREYVRKRALEEKKESIFSTRGENDEKEGKTNNEAFIFAKEELRLLRKRFIEGDADDITESIVVALQFDIDAGGLLDQFEREKLKRIRAMENGTRKASGLTARIGIARVEYLSFPRDDFDENYLFDIASRRIKDSFYAHGGGTAVLKDLEHSGKNGARIETPRPPFGNFPIINENDDIDDADDSDSDRSSNSARSDADEEENTNEEKKQRVNIQGAFAALGLQSIISFVSPKAASKEIRKEATTQTAEPQRNTKNESSSFKKRSRSVYVTNTGSEDITLVALRIVDAKNINDDEPENITTINSNSSGDKNKDPKSSSFSSSVFSLRDDYNVSSSKYHHRTTRREKNNNTSRKRPIVRIPAGGVYQATVDCTIDSETKRAHVTSWIIAIFGTKKNELRACATQCSVLITSSNVFNEPTHVSLLSEEATPFIPESMRRAFDRKAQEYYPPPRSYLDVIWGGVGRYFLSIENRNILPAPADYYDSKLPTWLFTYQFNRTMILDPSFKFFFESKNHAPWTKSLEWASVFRDFSSYSSSSSSEKESFEKIRLKSARLLYIEEAQQNKDVKRYDMFNRTIRRVGAISEQNELLVYSLEVPGLQNGYPPIVVGDVVRCRVNAKAHQKELSPFLEYAFRIIAIVSKTQTVHLQAPWTDGTLNTSPQLSAKNGMPRTLKVHVRFAMDENFFSRCRAALRACAYLKVKYPQIGQQQQQRQQQQQQQQQQRYNGNEIERLQRGINEEQYEFVMRCRRKREQLSLEGINSNNNANNANNNIKERTVAPLVCFGPPGTGKTLTIAHAVLDALSINPDARILVCAPAPFAADVILDRIVREHPKYFRNTTASTNVYCRIDDPRRAMSEKMGSITPFSVDVRDWFASKTVKYGELEHSARVLVCSCVSAGILYEALKTMYKARANINYEIDGPLYQEVNFAFRSFFEVSESYEREGRRRRPGLTHLFIDEAAQATIPEVLIPMSLVNEQTLVVMSGDSKQLGPLVHSKVAIRGGLEKSLLETCVDMMKRTPANDDTNENENLITLTKNYRSHPDILAIASESFYDGKLETFASKKDVRIPEDEIFEHLKLKTMQQNKNSNEEDGATNHQCPRRYRNIFVAVEGLEKVEVTKSQSQVETKSFSNALECEKVCEIISALLSATDTNDAKNRIAPSDIEVIAVYRRQVLALRQVLRQINLGAIRVGTIDDYQGQEAKVIIISTVASTGPSEFRRRRNGEEGFGEEEAKHTILSDPKRFNVATSRAKALNIIVGHPKLWLFPNWSRLIRKISQNGGSSVGDMSSTTGKTTMTTSTKPPPPSDGNNSDNNYTQFFVDEYASIEEDLEKEKTKMMSVFDDDDLPWRVQL</sequence>
<dbReference type="Proteomes" id="UP000198341">
    <property type="component" value="Chromosome 17"/>
</dbReference>
<organism evidence="9 10">
    <name type="scientific">Bathycoccus prasinos</name>
    <dbReference type="NCBI Taxonomy" id="41875"/>
    <lineage>
        <taxon>Eukaryota</taxon>
        <taxon>Viridiplantae</taxon>
        <taxon>Chlorophyta</taxon>
        <taxon>Mamiellophyceae</taxon>
        <taxon>Mamiellales</taxon>
        <taxon>Bathycoccaceae</taxon>
        <taxon>Bathycoccus</taxon>
    </lineage>
</organism>
<dbReference type="GeneID" id="19011017"/>
<proteinExistence type="inferred from homology"/>
<dbReference type="eggNOG" id="KOG1804">
    <property type="taxonomic scope" value="Eukaryota"/>
</dbReference>
<dbReference type="SUPFAM" id="SSF52540">
    <property type="entry name" value="P-loop containing nucleoside triphosphate hydrolases"/>
    <property type="match status" value="1"/>
</dbReference>
<dbReference type="GO" id="GO:0005524">
    <property type="term" value="F:ATP binding"/>
    <property type="evidence" value="ECO:0007669"/>
    <property type="project" value="UniProtKB-KW"/>
</dbReference>
<accession>K8EQZ9</accession>
<feature type="compositionally biased region" description="Polar residues" evidence="6">
    <location>
        <begin position="433"/>
        <end position="448"/>
    </location>
</feature>
<dbReference type="InterPro" id="IPR041679">
    <property type="entry name" value="DNA2/NAM7-like_C"/>
</dbReference>
<feature type="compositionally biased region" description="Low complexity" evidence="6">
    <location>
        <begin position="1471"/>
        <end position="1486"/>
    </location>
</feature>
<feature type="compositionally biased region" description="Basic and acidic residues" evidence="6">
    <location>
        <begin position="101"/>
        <end position="130"/>
    </location>
</feature>
<dbReference type="KEGG" id="bpg:Bathy17g00790"/>
<reference evidence="9 10" key="1">
    <citation type="submission" date="2011-10" db="EMBL/GenBank/DDBJ databases">
        <authorList>
            <person name="Genoscope - CEA"/>
        </authorList>
    </citation>
    <scope>NUCLEOTIDE SEQUENCE [LARGE SCALE GENOMIC DNA]</scope>
    <source>
        <strain evidence="9 10">RCC 1105</strain>
    </source>
</reference>
<protein>
    <submittedName>
        <fullName evidence="9">Uncharacterized protein</fullName>
    </submittedName>
</protein>
<dbReference type="Pfam" id="PF13087">
    <property type="entry name" value="AAA_12"/>
    <property type="match status" value="1"/>
</dbReference>
<evidence type="ECO:0000256" key="1">
    <source>
        <dbReference type="ARBA" id="ARBA00007913"/>
    </source>
</evidence>
<feature type="region of interest" description="Disordered" evidence="6">
    <location>
        <begin position="523"/>
        <end position="544"/>
    </location>
</feature>
<comment type="similarity">
    <text evidence="1">Belongs to the DNA2/NAM7 helicase family.</text>
</comment>
<dbReference type="InterPro" id="IPR047187">
    <property type="entry name" value="SF1_C_Upf1"/>
</dbReference>
<feature type="region of interest" description="Disordered" evidence="6">
    <location>
        <begin position="898"/>
        <end position="918"/>
    </location>
</feature>
<evidence type="ECO:0000256" key="3">
    <source>
        <dbReference type="ARBA" id="ARBA00022801"/>
    </source>
</evidence>
<dbReference type="STRING" id="41875.K8EQZ9"/>
<feature type="region of interest" description="Disordered" evidence="6">
    <location>
        <begin position="1465"/>
        <end position="1500"/>
    </location>
</feature>
<evidence type="ECO:0000259" key="7">
    <source>
        <dbReference type="Pfam" id="PF13086"/>
    </source>
</evidence>
<keyword evidence="5" id="KW-0067">ATP-binding</keyword>
<evidence type="ECO:0000256" key="2">
    <source>
        <dbReference type="ARBA" id="ARBA00022741"/>
    </source>
</evidence>
<evidence type="ECO:0000259" key="8">
    <source>
        <dbReference type="Pfam" id="PF13087"/>
    </source>
</evidence>
<feature type="region of interest" description="Disordered" evidence="6">
    <location>
        <begin position="483"/>
        <end position="511"/>
    </location>
</feature>
<dbReference type="CDD" id="cd18808">
    <property type="entry name" value="SF1_C_Upf1"/>
    <property type="match status" value="1"/>
</dbReference>
<keyword evidence="4" id="KW-0347">Helicase</keyword>
<feature type="region of interest" description="Disordered" evidence="6">
    <location>
        <begin position="427"/>
        <end position="457"/>
    </location>
</feature>
<feature type="domain" description="DNA2/NAM7 helicase-like C-terminal" evidence="8">
    <location>
        <begin position="1209"/>
        <end position="1447"/>
    </location>
</feature>
<dbReference type="InterPro" id="IPR050534">
    <property type="entry name" value="Coronavir_polyprotein_1ab"/>
</dbReference>
<feature type="compositionally biased region" description="Basic and acidic residues" evidence="6">
    <location>
        <begin position="47"/>
        <end position="59"/>
    </location>
</feature>
<evidence type="ECO:0000313" key="10">
    <source>
        <dbReference type="Proteomes" id="UP000198341"/>
    </source>
</evidence>
<dbReference type="InterPro" id="IPR041677">
    <property type="entry name" value="DNA2/NAM7_AAA_11"/>
</dbReference>
<gene>
    <name evidence="9" type="ordered locus">Bathy17g00790</name>
</gene>
<keyword evidence="2" id="KW-0547">Nucleotide-binding</keyword>